<organism evidence="1 2">
    <name type="scientific">Arthrobacter phage Qui</name>
    <dbReference type="NCBI Taxonomy" id="2603260"/>
    <lineage>
        <taxon>Viruses</taxon>
        <taxon>Duplodnaviria</taxon>
        <taxon>Heunggongvirae</taxon>
        <taxon>Uroviricota</taxon>
        <taxon>Caudoviricetes</taxon>
        <taxon>Quivirus</taxon>
        <taxon>Quivirus qui</taxon>
    </lineage>
</organism>
<sequence length="114" mass="12551">MTLNTQQYRNKPVRFEVVELTLTNAEEVARWCGGTLHSVRNILNHSDCTEGPHSLQIPSIYGGIDAEIGTFIAKNLDTGVFSVMTREHLEAEYERVGVRSEGSASRGFPTLGGN</sequence>
<evidence type="ECO:0000313" key="2">
    <source>
        <dbReference type="Proteomes" id="UP000321915"/>
    </source>
</evidence>
<dbReference type="EMBL" id="MN183282">
    <property type="protein sequence ID" value="QED11612.1"/>
    <property type="molecule type" value="Genomic_DNA"/>
</dbReference>
<dbReference type="RefSeq" id="YP_010660489.1">
    <property type="nucleotide sequence ID" value="NC_070877.1"/>
</dbReference>
<keyword evidence="2" id="KW-1185">Reference proteome</keyword>
<gene>
    <name evidence="1" type="primary">123</name>
    <name evidence="1" type="ORF">SEA_QUI_123</name>
</gene>
<name>A0A5B8WLY0_9CAUD</name>
<evidence type="ECO:0000313" key="1">
    <source>
        <dbReference type="EMBL" id="QED11612.1"/>
    </source>
</evidence>
<proteinExistence type="predicted"/>
<reference evidence="1 2" key="1">
    <citation type="submission" date="2019-07" db="EMBL/GenBank/DDBJ databases">
        <authorList>
            <person name="Abdullah A."/>
            <person name="Lima G.C."/>
            <person name="Cuneo C.K."/>
            <person name="Ennest D.C."/>
            <person name="Fritz K.J."/>
            <person name="Johnson B.T."/>
            <person name="Larson S.M."/>
            <person name="Lemunyete M.N."/>
            <person name="Murray M.B."/>
            <person name="Osmond D.E."/>
            <person name="Patras K.A."/>
            <person name="Ransibrahmanakul S."/>
            <person name="Simpson K.A."/>
            <person name="Thull B.S."/>
            <person name="Wetzel S."/>
            <person name="Bonilla J.A."/>
            <person name="Klyczek K."/>
            <person name="Garlena R.A."/>
            <person name="Russell D.A."/>
            <person name="Pope W.H."/>
            <person name="Jacobs-Sera D."/>
            <person name="Hatfull G.F."/>
        </authorList>
    </citation>
    <scope>NUCLEOTIDE SEQUENCE [LARGE SCALE GENOMIC DNA]</scope>
</reference>
<dbReference type="KEGG" id="vg:77936484"/>
<dbReference type="Proteomes" id="UP000321915">
    <property type="component" value="Segment"/>
</dbReference>
<accession>A0A5B8WLY0</accession>
<protein>
    <submittedName>
        <fullName evidence="1">Uncharacterized protein</fullName>
    </submittedName>
</protein>
<dbReference type="GeneID" id="77936484"/>